<dbReference type="PROSITE" id="PS51649">
    <property type="entry name" value="NPH3"/>
    <property type="match status" value="1"/>
</dbReference>
<evidence type="ECO:0000256" key="2">
    <source>
        <dbReference type="ARBA" id="ARBA00022786"/>
    </source>
</evidence>
<dbReference type="Gramene" id="mRNA:HanXRQr2_Chr01g0006271">
    <property type="protein sequence ID" value="mRNA:HanXRQr2_Chr01g0006271"/>
    <property type="gene ID" value="HanXRQr2_Chr01g0006271"/>
</dbReference>
<dbReference type="EMBL" id="MNCJ02000316">
    <property type="protein sequence ID" value="KAF5820794.1"/>
    <property type="molecule type" value="Genomic_DNA"/>
</dbReference>
<reference evidence="6" key="3">
    <citation type="submission" date="2020-06" db="EMBL/GenBank/DDBJ databases">
        <title>Helianthus annuus Genome sequencing and assembly Release 2.</title>
        <authorList>
            <person name="Gouzy J."/>
            <person name="Langlade N."/>
            <person name="Munos S."/>
        </authorList>
    </citation>
    <scope>NUCLEOTIDE SEQUENCE</scope>
    <source>
        <tissue evidence="6">Leaves</tissue>
    </source>
</reference>
<dbReference type="Pfam" id="PF03000">
    <property type="entry name" value="NPH3"/>
    <property type="match status" value="1"/>
</dbReference>
<dbReference type="UniPathway" id="UPA00143"/>
<dbReference type="EMBL" id="CM007890">
    <property type="protein sequence ID" value="OTG36147.1"/>
    <property type="molecule type" value="Genomic_DNA"/>
</dbReference>
<evidence type="ECO:0000256" key="3">
    <source>
        <dbReference type="PROSITE-ProRule" id="PRU00982"/>
    </source>
</evidence>
<feature type="domain" description="NPH3" evidence="5">
    <location>
        <begin position="178"/>
        <end position="429"/>
    </location>
</feature>
<protein>
    <submittedName>
        <fullName evidence="6">BTB/POZ domain, NPH3 domain-containing protein</fullName>
    </submittedName>
    <submittedName>
        <fullName evidence="7">Putative SKP1/BTB/POZ domain, NPH3 domain protein</fullName>
    </submittedName>
</protein>
<evidence type="ECO:0000256" key="4">
    <source>
        <dbReference type="SAM" id="MobiDB-lite"/>
    </source>
</evidence>
<keyword evidence="8" id="KW-1185">Reference proteome</keyword>
<evidence type="ECO:0000313" key="8">
    <source>
        <dbReference type="Proteomes" id="UP000215914"/>
    </source>
</evidence>
<dbReference type="InterPro" id="IPR043454">
    <property type="entry name" value="NPH3/RPT2-like"/>
</dbReference>
<sequence>MFCNIQVDVNGEHLFIVDKDILANYSSRVSKLVGKVTNNAKLVFNDFPGAAECFELITRFCYNNGTIEVTPSNIYLLHSGSSFLEITTLIKQTELYLESIHCWTWSDFVNGLKQCHILYPFMKNSSVFQNILNTLLRNLTISSYESSSCPSSSNGSSFRFSTSDSSPKGSRFGTGVDYWKFDDLSFLNIDLFEYLIKSMISLHIDHTRICSLIFHYQKSKFFSSYSPVQKCKVSETNINLLSLLSGSAFSCRALLDAFGMSLILNMRAIERSKLEHFLGSRLDEFTINDLLVRGKNMAAFDVNLILRLIKNFLLEKRTNGSFVHRVKKVGFLMDLFMLEVAADPFLKCSKFYALAMTLPDFARESHDRLSHAIEIYLEVHGDLTKEQSAKLWSVLDLNKLSMVRTRLNLTRNGNTRLLPFVKQNGFKGRINRVHGKQRSKVPQDTPKFMPKNSRTLDPCNAKSLPRLCR</sequence>
<dbReference type="AlphaFoldDB" id="A0A251VKJ2"/>
<proteinExistence type="inferred from homology"/>
<dbReference type="InParanoid" id="A0A251VKJ2"/>
<evidence type="ECO:0000313" key="7">
    <source>
        <dbReference type="EMBL" id="OTG36147.1"/>
    </source>
</evidence>
<comment type="pathway">
    <text evidence="1">Protein modification; protein ubiquitination.</text>
</comment>
<dbReference type="InterPro" id="IPR011333">
    <property type="entry name" value="SKP1/BTB/POZ_sf"/>
</dbReference>
<evidence type="ECO:0000256" key="1">
    <source>
        <dbReference type="ARBA" id="ARBA00004906"/>
    </source>
</evidence>
<reference evidence="7" key="2">
    <citation type="submission" date="2017-02" db="EMBL/GenBank/DDBJ databases">
        <title>Sunflower complete genome.</title>
        <authorList>
            <person name="Langlade N."/>
            <person name="Munos S."/>
        </authorList>
    </citation>
    <scope>NUCLEOTIDE SEQUENCE [LARGE SCALE GENOMIC DNA]</scope>
    <source>
        <tissue evidence="7">Leaves</tissue>
    </source>
</reference>
<name>A0A251VKJ2_HELAN</name>
<evidence type="ECO:0000313" key="6">
    <source>
        <dbReference type="EMBL" id="KAF5820794.1"/>
    </source>
</evidence>
<dbReference type="SUPFAM" id="SSF54695">
    <property type="entry name" value="POZ domain"/>
    <property type="match status" value="1"/>
</dbReference>
<dbReference type="OMA" id="AMAMPDI"/>
<feature type="region of interest" description="Disordered" evidence="4">
    <location>
        <begin position="147"/>
        <end position="170"/>
    </location>
</feature>
<dbReference type="Proteomes" id="UP000215914">
    <property type="component" value="Chromosome 1"/>
</dbReference>
<organism evidence="7 8">
    <name type="scientific">Helianthus annuus</name>
    <name type="common">Common sunflower</name>
    <dbReference type="NCBI Taxonomy" id="4232"/>
    <lineage>
        <taxon>Eukaryota</taxon>
        <taxon>Viridiplantae</taxon>
        <taxon>Streptophyta</taxon>
        <taxon>Embryophyta</taxon>
        <taxon>Tracheophyta</taxon>
        <taxon>Spermatophyta</taxon>
        <taxon>Magnoliopsida</taxon>
        <taxon>eudicotyledons</taxon>
        <taxon>Gunneridae</taxon>
        <taxon>Pentapetalae</taxon>
        <taxon>asterids</taxon>
        <taxon>campanulids</taxon>
        <taxon>Asterales</taxon>
        <taxon>Asteraceae</taxon>
        <taxon>Asteroideae</taxon>
        <taxon>Heliantheae alliance</taxon>
        <taxon>Heliantheae</taxon>
        <taxon>Helianthus</taxon>
    </lineage>
</organism>
<dbReference type="Gene3D" id="3.30.710.10">
    <property type="entry name" value="Potassium Channel Kv1.1, Chain A"/>
    <property type="match status" value="1"/>
</dbReference>
<dbReference type="InterPro" id="IPR000210">
    <property type="entry name" value="BTB/POZ_dom"/>
</dbReference>
<comment type="similarity">
    <text evidence="3">Belongs to the NPH3 family.</text>
</comment>
<feature type="compositionally biased region" description="Low complexity" evidence="4">
    <location>
        <begin position="147"/>
        <end position="166"/>
    </location>
</feature>
<dbReference type="SMART" id="SM00225">
    <property type="entry name" value="BTB"/>
    <property type="match status" value="1"/>
</dbReference>
<dbReference type="OrthoDB" id="624345at2759"/>
<reference evidence="6 8" key="1">
    <citation type="journal article" date="2017" name="Nature">
        <title>The sunflower genome provides insights into oil metabolism, flowering and Asterid evolution.</title>
        <authorList>
            <person name="Badouin H."/>
            <person name="Gouzy J."/>
            <person name="Grassa C.J."/>
            <person name="Murat F."/>
            <person name="Staton S.E."/>
            <person name="Cottret L."/>
            <person name="Lelandais-Briere C."/>
            <person name="Owens G.L."/>
            <person name="Carrere S."/>
            <person name="Mayjonade B."/>
            <person name="Legrand L."/>
            <person name="Gill N."/>
            <person name="Kane N.C."/>
            <person name="Bowers J.E."/>
            <person name="Hubner S."/>
            <person name="Bellec A."/>
            <person name="Berard A."/>
            <person name="Berges H."/>
            <person name="Blanchet N."/>
            <person name="Boniface M.C."/>
            <person name="Brunel D."/>
            <person name="Catrice O."/>
            <person name="Chaidir N."/>
            <person name="Claudel C."/>
            <person name="Donnadieu C."/>
            <person name="Faraut T."/>
            <person name="Fievet G."/>
            <person name="Helmstetter N."/>
            <person name="King M."/>
            <person name="Knapp S.J."/>
            <person name="Lai Z."/>
            <person name="Le Paslier M.C."/>
            <person name="Lippi Y."/>
            <person name="Lorenzon L."/>
            <person name="Mandel J.R."/>
            <person name="Marage G."/>
            <person name="Marchand G."/>
            <person name="Marquand E."/>
            <person name="Bret-Mestries E."/>
            <person name="Morien E."/>
            <person name="Nambeesan S."/>
            <person name="Nguyen T."/>
            <person name="Pegot-Espagnet P."/>
            <person name="Pouilly N."/>
            <person name="Raftis F."/>
            <person name="Sallet E."/>
            <person name="Schiex T."/>
            <person name="Thomas J."/>
            <person name="Vandecasteele C."/>
            <person name="Vares D."/>
            <person name="Vear F."/>
            <person name="Vautrin S."/>
            <person name="Crespi M."/>
            <person name="Mangin B."/>
            <person name="Burke J.M."/>
            <person name="Salse J."/>
            <person name="Munos S."/>
            <person name="Vincourt P."/>
            <person name="Rieseberg L.H."/>
            <person name="Langlade N.B."/>
        </authorList>
    </citation>
    <scope>NUCLEOTIDE SEQUENCE [LARGE SCALE GENOMIC DNA]</scope>
    <source>
        <strain evidence="8">cv. SF193</strain>
        <tissue evidence="6">Leaves</tissue>
    </source>
</reference>
<dbReference type="InterPro" id="IPR027356">
    <property type="entry name" value="NPH3_dom"/>
</dbReference>
<dbReference type="GO" id="GO:0016567">
    <property type="term" value="P:protein ubiquitination"/>
    <property type="evidence" value="ECO:0007669"/>
    <property type="project" value="UniProtKB-UniPathway"/>
</dbReference>
<keyword evidence="2" id="KW-0833">Ubl conjugation pathway</keyword>
<dbReference type="PANTHER" id="PTHR32370">
    <property type="entry name" value="OS12G0117600 PROTEIN"/>
    <property type="match status" value="1"/>
</dbReference>
<gene>
    <name evidence="7" type="ORF">HannXRQ_Chr01g0004421</name>
    <name evidence="6" type="ORF">HanXRQr2_Chr01g0006271</name>
</gene>
<accession>A0A251VKJ2</accession>
<feature type="region of interest" description="Disordered" evidence="4">
    <location>
        <begin position="435"/>
        <end position="456"/>
    </location>
</feature>
<evidence type="ECO:0000259" key="5">
    <source>
        <dbReference type="PROSITE" id="PS51649"/>
    </source>
</evidence>